<dbReference type="InterPro" id="IPR011050">
    <property type="entry name" value="Pectin_lyase_fold/virulence"/>
</dbReference>
<dbReference type="RefSeq" id="WP_345337538.1">
    <property type="nucleotide sequence ID" value="NZ_BAABJZ010000107.1"/>
</dbReference>
<dbReference type="SUPFAM" id="SSF51126">
    <property type="entry name" value="Pectin lyase-like"/>
    <property type="match status" value="1"/>
</dbReference>
<dbReference type="InterPro" id="IPR012334">
    <property type="entry name" value="Pectin_lyas_fold"/>
</dbReference>
<protein>
    <recommendedName>
        <fullName evidence="6">Right handed beta helix domain-containing protein</fullName>
    </recommendedName>
</protein>
<dbReference type="InterPro" id="IPR039448">
    <property type="entry name" value="Beta_helix"/>
</dbReference>
<dbReference type="Proteomes" id="UP001499988">
    <property type="component" value="Unassembled WGS sequence"/>
</dbReference>
<dbReference type="Gene3D" id="2.160.20.10">
    <property type="entry name" value="Single-stranded right-handed beta-helix, Pectin lyase-like"/>
    <property type="match status" value="2"/>
</dbReference>
<feature type="chain" id="PRO_5045120912" description="Right handed beta helix domain-containing protein" evidence="1">
    <location>
        <begin position="22"/>
        <end position="718"/>
    </location>
</feature>
<dbReference type="SMART" id="SM00710">
    <property type="entry name" value="PbH1"/>
    <property type="match status" value="3"/>
</dbReference>
<gene>
    <name evidence="4" type="ORF">GCM10023333_42520</name>
</gene>
<feature type="domain" description="GH141-like insertion" evidence="3">
    <location>
        <begin position="210"/>
        <end position="271"/>
    </location>
</feature>
<proteinExistence type="predicted"/>
<feature type="domain" description="Right handed beta helix" evidence="2">
    <location>
        <begin position="349"/>
        <end position="538"/>
    </location>
</feature>
<accession>A0ABP9FIZ0</accession>
<name>A0ABP9FIZ0_9GAMM</name>
<dbReference type="PANTHER" id="PTHR36453:SF1">
    <property type="entry name" value="RIGHT HANDED BETA HELIX DOMAIN-CONTAINING PROTEIN"/>
    <property type="match status" value="1"/>
</dbReference>
<keyword evidence="1" id="KW-0732">Signal</keyword>
<evidence type="ECO:0000259" key="2">
    <source>
        <dbReference type="Pfam" id="PF13229"/>
    </source>
</evidence>
<dbReference type="EMBL" id="BAABJZ010000107">
    <property type="protein sequence ID" value="GAA4903702.1"/>
    <property type="molecule type" value="Genomic_DNA"/>
</dbReference>
<dbReference type="Pfam" id="PF13229">
    <property type="entry name" value="Beta_helix"/>
    <property type="match status" value="1"/>
</dbReference>
<evidence type="ECO:0000256" key="1">
    <source>
        <dbReference type="SAM" id="SignalP"/>
    </source>
</evidence>
<reference evidence="5" key="1">
    <citation type="journal article" date="2019" name="Int. J. Syst. Evol. Microbiol.">
        <title>The Global Catalogue of Microorganisms (GCM) 10K type strain sequencing project: providing services to taxonomists for standard genome sequencing and annotation.</title>
        <authorList>
            <consortium name="The Broad Institute Genomics Platform"/>
            <consortium name="The Broad Institute Genome Sequencing Center for Infectious Disease"/>
            <person name="Wu L."/>
            <person name="Ma J."/>
        </authorList>
    </citation>
    <scope>NUCLEOTIDE SEQUENCE [LARGE SCALE GENOMIC DNA]</scope>
    <source>
        <strain evidence="5">JCM 18401</strain>
    </source>
</reference>
<sequence length="718" mass="81140">MFPPRTLLALCMGLCALPAYSAELYLDPYGSDHATGDAQTPLASLPEAQRRVRALLNAGETEITVHLAEGRYALNEPLHFGPEDAGSAEQIVTYQGPQQGIAELSGGWSVQGWHPVANSPLWQMTLPEAIGPAAHEQLHALWINDQRQILARWPNADAERPIYDVLDSKVARDWSHYEITLENGDGLKDLDDLSGVRLRGYKVWASTHKEIESFEPDANRLVLKPPHAPAPSFNRLRTHSAYFVENHPSFLDQPGEWFYDQAQRTIQYWPQPGMDLSQSETVIPRLRHLINIKGNAERPVQNLHFRNLRFAHTDYQYPAHGFEGGQSAVAYMPNGTPPQGLLREVQDNAVSVEYATQISFEASEFKMLATNGLYIGEGAHHSQVEGNEFTDIGGNNIEVGLMSSSPEQPSHIRIANNYIHDSTTTFWSGIGISGKFANDIDIEHNTLRNLAYNGISIGWRWDDTPTSIERYRVNHNHISHMVQQVNDGGGLYTLGYQPGTLIFNNVIHDIHLGITHHGVANRGVFFDEGSKGYYVKDNILFDTLNDYVYNQSRQDYMIWGDGNLAGLTKDELTGHEPALKTAGLEPQWAERLLPAELQRDKVLPQPRADITLYSDEEALAIHKRLPQLCEMDSYETPDTILAKLELDPIRLKFAGDQGLANTLQLGRRLVSHWQLSENYDIWFIQRLNDDGEFQLRRCNVLMQQRPWPHEPPMHRRIK</sequence>
<evidence type="ECO:0000259" key="3">
    <source>
        <dbReference type="Pfam" id="PF21231"/>
    </source>
</evidence>
<organism evidence="4 5">
    <name type="scientific">Ferrimonas pelagia</name>
    <dbReference type="NCBI Taxonomy" id="1177826"/>
    <lineage>
        <taxon>Bacteria</taxon>
        <taxon>Pseudomonadati</taxon>
        <taxon>Pseudomonadota</taxon>
        <taxon>Gammaproteobacteria</taxon>
        <taxon>Alteromonadales</taxon>
        <taxon>Ferrimonadaceae</taxon>
        <taxon>Ferrimonas</taxon>
    </lineage>
</organism>
<dbReference type="PANTHER" id="PTHR36453">
    <property type="entry name" value="SECRETED PROTEIN-RELATED"/>
    <property type="match status" value="1"/>
</dbReference>
<evidence type="ECO:0000313" key="5">
    <source>
        <dbReference type="Proteomes" id="UP001499988"/>
    </source>
</evidence>
<dbReference type="Pfam" id="PF21231">
    <property type="entry name" value="GH141_M"/>
    <property type="match status" value="1"/>
</dbReference>
<keyword evidence="5" id="KW-1185">Reference proteome</keyword>
<dbReference type="InterPro" id="IPR048482">
    <property type="entry name" value="GH141_ins"/>
</dbReference>
<feature type="signal peptide" evidence="1">
    <location>
        <begin position="1"/>
        <end position="21"/>
    </location>
</feature>
<dbReference type="InterPro" id="IPR006626">
    <property type="entry name" value="PbH1"/>
</dbReference>
<evidence type="ECO:0000313" key="4">
    <source>
        <dbReference type="EMBL" id="GAA4903702.1"/>
    </source>
</evidence>
<evidence type="ECO:0008006" key="6">
    <source>
        <dbReference type="Google" id="ProtNLM"/>
    </source>
</evidence>
<comment type="caution">
    <text evidence="4">The sequence shown here is derived from an EMBL/GenBank/DDBJ whole genome shotgun (WGS) entry which is preliminary data.</text>
</comment>